<accession>A0ACC0VQ76</accession>
<sequence length="223" mass="25691">MDAPPVACTGTLKVRHCLIFWVKTPIQLTYYRRDYRHALPVLLLRQSKRFGGELCIPLDPCLHPIRLLPVTKKMVSKFEFALEYGWLPRNFRLRAPNFTTYTRWINILRAALASGRRLPTCTSEEPRQDLECSSVGSTLHSSNNDASRINATIQRKGLQEHEDELIPPHLDPDLSPSWPYSHDLYASPGMIHHIDSHGKGEEDCDTSTAPWHPCNHYFWPTFF</sequence>
<dbReference type="Proteomes" id="UP001163321">
    <property type="component" value="Chromosome 8"/>
</dbReference>
<proteinExistence type="predicted"/>
<evidence type="ECO:0000313" key="1">
    <source>
        <dbReference type="EMBL" id="KAI9908619.1"/>
    </source>
</evidence>
<keyword evidence="2" id="KW-1185">Reference proteome</keyword>
<comment type="caution">
    <text evidence="1">The sequence shown here is derived from an EMBL/GenBank/DDBJ whole genome shotgun (WGS) entry which is preliminary data.</text>
</comment>
<evidence type="ECO:0000313" key="2">
    <source>
        <dbReference type="Proteomes" id="UP001163321"/>
    </source>
</evidence>
<gene>
    <name evidence="1" type="ORF">PsorP6_016610</name>
</gene>
<dbReference type="EMBL" id="CM047587">
    <property type="protein sequence ID" value="KAI9908619.1"/>
    <property type="molecule type" value="Genomic_DNA"/>
</dbReference>
<reference evidence="1 2" key="1">
    <citation type="journal article" date="2022" name="bioRxiv">
        <title>The genome of the oomycete Peronosclerospora sorghi, a cosmopolitan pathogen of maize and sorghum, is inflated with dispersed pseudogenes.</title>
        <authorList>
            <person name="Fletcher K."/>
            <person name="Martin F."/>
            <person name="Isakeit T."/>
            <person name="Cavanaugh K."/>
            <person name="Magill C."/>
            <person name="Michelmore R."/>
        </authorList>
    </citation>
    <scope>NUCLEOTIDE SEQUENCE [LARGE SCALE GENOMIC DNA]</scope>
    <source>
        <strain evidence="1">P6</strain>
    </source>
</reference>
<organism evidence="1 2">
    <name type="scientific">Peronosclerospora sorghi</name>
    <dbReference type="NCBI Taxonomy" id="230839"/>
    <lineage>
        <taxon>Eukaryota</taxon>
        <taxon>Sar</taxon>
        <taxon>Stramenopiles</taxon>
        <taxon>Oomycota</taxon>
        <taxon>Peronosporomycetes</taxon>
        <taxon>Peronosporales</taxon>
        <taxon>Peronosporaceae</taxon>
        <taxon>Peronosclerospora</taxon>
    </lineage>
</organism>
<name>A0ACC0VQ76_9STRA</name>
<protein>
    <submittedName>
        <fullName evidence="1">Uncharacterized protein</fullName>
    </submittedName>
</protein>